<organism evidence="10 11">
    <name type="scientific">Antricoccus suffuscus</name>
    <dbReference type="NCBI Taxonomy" id="1629062"/>
    <lineage>
        <taxon>Bacteria</taxon>
        <taxon>Bacillati</taxon>
        <taxon>Actinomycetota</taxon>
        <taxon>Actinomycetes</taxon>
        <taxon>Geodermatophilales</taxon>
        <taxon>Antricoccaceae</taxon>
        <taxon>Antricoccus</taxon>
    </lineage>
</organism>
<dbReference type="EMBL" id="PVUE01000007">
    <property type="protein sequence ID" value="PRZ41900.1"/>
    <property type="molecule type" value="Genomic_DNA"/>
</dbReference>
<evidence type="ECO:0000256" key="8">
    <source>
        <dbReference type="RuleBase" id="RU003476"/>
    </source>
</evidence>
<dbReference type="InterPro" id="IPR015797">
    <property type="entry name" value="NUDIX_hydrolase-like_dom_sf"/>
</dbReference>
<evidence type="ECO:0000256" key="4">
    <source>
        <dbReference type="ARBA" id="ARBA00022723"/>
    </source>
</evidence>
<keyword evidence="6" id="KW-0460">Magnesium</keyword>
<comment type="cofactor">
    <cofactor evidence="1">
        <name>Mn(2+)</name>
        <dbReference type="ChEBI" id="CHEBI:29035"/>
    </cofactor>
</comment>
<dbReference type="GO" id="GO:0010945">
    <property type="term" value="F:coenzyme A diphosphatase activity"/>
    <property type="evidence" value="ECO:0007669"/>
    <property type="project" value="InterPro"/>
</dbReference>
<dbReference type="InterPro" id="IPR020084">
    <property type="entry name" value="NUDIX_hydrolase_CS"/>
</dbReference>
<dbReference type="PANTHER" id="PTHR12992:SF11">
    <property type="entry name" value="MITOCHONDRIAL COENZYME A DIPHOSPHATASE NUDT8"/>
    <property type="match status" value="1"/>
</dbReference>
<dbReference type="RefSeq" id="WP_177557522.1">
    <property type="nucleotide sequence ID" value="NZ_PVUE01000007.1"/>
</dbReference>
<accession>A0A2T0ZZY2</accession>
<dbReference type="GO" id="GO:0046872">
    <property type="term" value="F:metal ion binding"/>
    <property type="evidence" value="ECO:0007669"/>
    <property type="project" value="UniProtKB-KW"/>
</dbReference>
<evidence type="ECO:0000256" key="5">
    <source>
        <dbReference type="ARBA" id="ARBA00022801"/>
    </source>
</evidence>
<evidence type="ECO:0000256" key="6">
    <source>
        <dbReference type="ARBA" id="ARBA00022842"/>
    </source>
</evidence>
<dbReference type="PANTHER" id="PTHR12992">
    <property type="entry name" value="NUDIX HYDROLASE"/>
    <property type="match status" value="1"/>
</dbReference>
<dbReference type="AlphaFoldDB" id="A0A2T0ZZY2"/>
<comment type="similarity">
    <text evidence="3 8">Belongs to the Nudix hydrolase family.</text>
</comment>
<keyword evidence="4" id="KW-0479">Metal-binding</keyword>
<evidence type="ECO:0000259" key="9">
    <source>
        <dbReference type="PROSITE" id="PS51462"/>
    </source>
</evidence>
<dbReference type="CDD" id="cd03426">
    <property type="entry name" value="NUDIX_CoAse_Nudt7"/>
    <property type="match status" value="1"/>
</dbReference>
<evidence type="ECO:0000256" key="7">
    <source>
        <dbReference type="ARBA" id="ARBA00023211"/>
    </source>
</evidence>
<dbReference type="Proteomes" id="UP000237752">
    <property type="component" value="Unassembled WGS sequence"/>
</dbReference>
<dbReference type="SUPFAM" id="SSF55811">
    <property type="entry name" value="Nudix"/>
    <property type="match status" value="1"/>
</dbReference>
<gene>
    <name evidence="10" type="ORF">CLV47_10726</name>
</gene>
<evidence type="ECO:0000256" key="1">
    <source>
        <dbReference type="ARBA" id="ARBA00001936"/>
    </source>
</evidence>
<dbReference type="PROSITE" id="PS00893">
    <property type="entry name" value="NUDIX_BOX"/>
    <property type="match status" value="1"/>
</dbReference>
<reference evidence="10 11" key="1">
    <citation type="submission" date="2018-03" db="EMBL/GenBank/DDBJ databases">
        <title>Genomic Encyclopedia of Archaeal and Bacterial Type Strains, Phase II (KMG-II): from individual species to whole genera.</title>
        <authorList>
            <person name="Goeker M."/>
        </authorList>
    </citation>
    <scope>NUCLEOTIDE SEQUENCE [LARGE SCALE GENOMIC DNA]</scope>
    <source>
        <strain evidence="10 11">DSM 100065</strain>
    </source>
</reference>
<feature type="domain" description="Nudix hydrolase" evidence="9">
    <location>
        <begin position="39"/>
        <end position="175"/>
    </location>
</feature>
<dbReference type="InterPro" id="IPR000086">
    <property type="entry name" value="NUDIX_hydrolase_dom"/>
</dbReference>
<dbReference type="PROSITE" id="PS51462">
    <property type="entry name" value="NUDIX"/>
    <property type="match status" value="1"/>
</dbReference>
<evidence type="ECO:0000256" key="2">
    <source>
        <dbReference type="ARBA" id="ARBA00001946"/>
    </source>
</evidence>
<evidence type="ECO:0000256" key="3">
    <source>
        <dbReference type="ARBA" id="ARBA00005582"/>
    </source>
</evidence>
<keyword evidence="7" id="KW-0464">Manganese</keyword>
<name>A0A2T0ZZY2_9ACTN</name>
<dbReference type="PRINTS" id="PR00502">
    <property type="entry name" value="NUDIXFAMILY"/>
</dbReference>
<dbReference type="InterPro" id="IPR020476">
    <property type="entry name" value="Nudix_hydrolase"/>
</dbReference>
<proteinExistence type="inferred from homology"/>
<dbReference type="InterPro" id="IPR045121">
    <property type="entry name" value="CoAse"/>
</dbReference>
<evidence type="ECO:0000313" key="11">
    <source>
        <dbReference type="Proteomes" id="UP000237752"/>
    </source>
</evidence>
<dbReference type="Pfam" id="PF00293">
    <property type="entry name" value="NUDIX"/>
    <property type="match status" value="1"/>
</dbReference>
<comment type="cofactor">
    <cofactor evidence="2">
        <name>Mg(2+)</name>
        <dbReference type="ChEBI" id="CHEBI:18420"/>
    </cofactor>
</comment>
<evidence type="ECO:0000313" key="10">
    <source>
        <dbReference type="EMBL" id="PRZ41900.1"/>
    </source>
</evidence>
<dbReference type="Gene3D" id="3.90.79.10">
    <property type="entry name" value="Nucleoside Triphosphate Pyrophosphohydrolase"/>
    <property type="match status" value="1"/>
</dbReference>
<protein>
    <submittedName>
        <fullName evidence="10">Mutator protein MutT</fullName>
    </submittedName>
</protein>
<keyword evidence="5 8" id="KW-0378">Hydrolase</keyword>
<comment type="caution">
    <text evidence="10">The sequence shown here is derived from an EMBL/GenBank/DDBJ whole genome shotgun (WGS) entry which is preliminary data.</text>
</comment>
<sequence>MSSVNNNDRYRSDPIAHLTREVITERMKSFEHVVAAPGARRAAAVAIPIVEVDGVRGIWITKRAPTLRAHSGQWALPGGRIDEGETPQQAALRELEEEIGVSARPADILGRLDDYVTRSGYAMTPIVVWIGEAPEVKLSAAEVARLHFIPFPQLDVEPRLLTIPESDRPVIQMPLLSSLIHAPTAAVLYQFREVALQGRPTRVSHFEQPVFAWK</sequence>
<keyword evidence="11" id="KW-1185">Reference proteome</keyword>